<dbReference type="InterPro" id="IPR046335">
    <property type="entry name" value="LacI/GalR-like_sensor"/>
</dbReference>
<comment type="caution">
    <text evidence="5">The sequence shown here is derived from an EMBL/GenBank/DDBJ whole genome shotgun (WGS) entry which is preliminary data.</text>
</comment>
<dbReference type="PANTHER" id="PTHR30146:SF24">
    <property type="entry name" value="XYLOSE OPERON REGULATORY PROTEIN"/>
    <property type="match status" value="1"/>
</dbReference>
<dbReference type="EMBL" id="BAABRO010000008">
    <property type="protein sequence ID" value="GAA5508177.1"/>
    <property type="molecule type" value="Genomic_DNA"/>
</dbReference>
<dbReference type="InterPro" id="IPR018060">
    <property type="entry name" value="HTH_AraC"/>
</dbReference>
<feature type="domain" description="HTH araC/xylS-type" evidence="4">
    <location>
        <begin position="297"/>
        <end position="395"/>
    </location>
</feature>
<evidence type="ECO:0000313" key="5">
    <source>
        <dbReference type="EMBL" id="GAA5508177.1"/>
    </source>
</evidence>
<dbReference type="SMART" id="SM00342">
    <property type="entry name" value="HTH_ARAC"/>
    <property type="match status" value="1"/>
</dbReference>
<dbReference type="Gene3D" id="1.10.10.60">
    <property type="entry name" value="Homeodomain-like"/>
    <property type="match status" value="1"/>
</dbReference>
<name>A0ABP9VWG9_9BACT</name>
<sequence>MLEHEFTLMKQKLRPQIALLVEASRAYGRELLRGVSHFARTQVNWSLLHEEMLLDSAMPDWMTNTRIDGVIARVDTHTIEPLRKLNVPMVDVRCNRKFTGVPQVETDNRRVAELALEHLWNRGFRRFAFCGFRFASYSETRLDYFRELVTQAGCPFEFYQSEGKPGTPLMGLERADVKDMERMSEWLRTLQRPTGLFVCNDIRGQQVLNACRKADIAVPDDIGVIGVDDDDAICLMCDPPLTSVRPDASRVGYRAAELLHEMLNGLQPESEIEFIPPTAVSERLSTEVVAVDDIELAKVCRFIRLHACDGINVNDVTQSTSLSRRQLERRFREVLGRTPHEQIMATQIERTKQLLRETDMTLEQLAPRAGYSHKESLCAVFKRETGQTPGDYRAKHQVDNRK</sequence>
<dbReference type="Proteomes" id="UP001416858">
    <property type="component" value="Unassembled WGS sequence"/>
</dbReference>
<dbReference type="SUPFAM" id="SSF46689">
    <property type="entry name" value="Homeodomain-like"/>
    <property type="match status" value="2"/>
</dbReference>
<dbReference type="InterPro" id="IPR009057">
    <property type="entry name" value="Homeodomain-like_sf"/>
</dbReference>
<dbReference type="InterPro" id="IPR028082">
    <property type="entry name" value="Peripla_BP_I"/>
</dbReference>
<evidence type="ECO:0000259" key="4">
    <source>
        <dbReference type="PROSITE" id="PS01124"/>
    </source>
</evidence>
<dbReference type="Pfam" id="PF12833">
    <property type="entry name" value="HTH_18"/>
    <property type="match status" value="1"/>
</dbReference>
<evidence type="ECO:0000256" key="1">
    <source>
        <dbReference type="ARBA" id="ARBA00023015"/>
    </source>
</evidence>
<dbReference type="Pfam" id="PF13377">
    <property type="entry name" value="Peripla_BP_3"/>
    <property type="match status" value="1"/>
</dbReference>
<gene>
    <name evidence="5" type="primary">xylR_4</name>
    <name evidence="5" type="ORF">Rcae01_03643</name>
</gene>
<protein>
    <submittedName>
        <fullName evidence="5">Xylose operon regulatory protein</fullName>
    </submittedName>
</protein>
<keyword evidence="1" id="KW-0805">Transcription regulation</keyword>
<dbReference type="PANTHER" id="PTHR30146">
    <property type="entry name" value="LACI-RELATED TRANSCRIPTIONAL REPRESSOR"/>
    <property type="match status" value="1"/>
</dbReference>
<proteinExistence type="predicted"/>
<keyword evidence="6" id="KW-1185">Reference proteome</keyword>
<evidence type="ECO:0000256" key="3">
    <source>
        <dbReference type="ARBA" id="ARBA00023163"/>
    </source>
</evidence>
<evidence type="ECO:0000313" key="6">
    <source>
        <dbReference type="Proteomes" id="UP001416858"/>
    </source>
</evidence>
<dbReference type="InterPro" id="IPR054031">
    <property type="entry name" value="XylR_PBP1"/>
</dbReference>
<dbReference type="SUPFAM" id="SSF53822">
    <property type="entry name" value="Periplasmic binding protein-like I"/>
    <property type="match status" value="1"/>
</dbReference>
<dbReference type="PROSITE" id="PS01124">
    <property type="entry name" value="HTH_ARAC_FAMILY_2"/>
    <property type="match status" value="1"/>
</dbReference>
<dbReference type="Gene3D" id="3.40.50.2300">
    <property type="match status" value="2"/>
</dbReference>
<reference evidence="5 6" key="1">
    <citation type="submission" date="2024-02" db="EMBL/GenBank/DDBJ databases">
        <title>Rhodopirellula caenicola NBRC 110016.</title>
        <authorList>
            <person name="Ichikawa N."/>
            <person name="Katano-Makiyama Y."/>
            <person name="Hidaka K."/>
        </authorList>
    </citation>
    <scope>NUCLEOTIDE SEQUENCE [LARGE SCALE GENOMIC DNA]</scope>
    <source>
        <strain evidence="5 6">NBRC 110016</strain>
    </source>
</reference>
<keyword evidence="2" id="KW-0238">DNA-binding</keyword>
<accession>A0ABP9VWG9</accession>
<organism evidence="5 6">
    <name type="scientific">Novipirellula caenicola</name>
    <dbReference type="NCBI Taxonomy" id="1536901"/>
    <lineage>
        <taxon>Bacteria</taxon>
        <taxon>Pseudomonadati</taxon>
        <taxon>Planctomycetota</taxon>
        <taxon>Planctomycetia</taxon>
        <taxon>Pirellulales</taxon>
        <taxon>Pirellulaceae</taxon>
        <taxon>Novipirellula</taxon>
    </lineage>
</organism>
<dbReference type="Pfam" id="PF22177">
    <property type="entry name" value="PBP1_XylR"/>
    <property type="match status" value="1"/>
</dbReference>
<keyword evidence="3" id="KW-0804">Transcription</keyword>
<evidence type="ECO:0000256" key="2">
    <source>
        <dbReference type="ARBA" id="ARBA00023125"/>
    </source>
</evidence>
<dbReference type="CDD" id="cd01543">
    <property type="entry name" value="PBP1_XylR"/>
    <property type="match status" value="1"/>
</dbReference>